<proteinExistence type="predicted"/>
<accession>A0A1F5ZSX2</accession>
<protein>
    <submittedName>
        <fullName evidence="1">Uncharacterized protein</fullName>
    </submittedName>
</protein>
<evidence type="ECO:0000313" key="2">
    <source>
        <dbReference type="Proteomes" id="UP000176923"/>
    </source>
</evidence>
<dbReference type="Proteomes" id="UP000176923">
    <property type="component" value="Unassembled WGS sequence"/>
</dbReference>
<comment type="caution">
    <text evidence="1">The sequence shown here is derived from an EMBL/GenBank/DDBJ whole genome shotgun (WGS) entry which is preliminary data.</text>
</comment>
<dbReference type="EMBL" id="MFJL01000024">
    <property type="protein sequence ID" value="OGG15511.1"/>
    <property type="molecule type" value="Genomic_DNA"/>
</dbReference>
<name>A0A1F5ZSX2_9BACT</name>
<organism evidence="1 2">
    <name type="scientific">Candidatus Gottesmanbacteria bacterium RIFCSPHIGHO2_02_FULL_39_11</name>
    <dbReference type="NCBI Taxonomy" id="1798382"/>
    <lineage>
        <taxon>Bacteria</taxon>
        <taxon>Candidatus Gottesmaniibacteriota</taxon>
    </lineage>
</organism>
<reference evidence="1 2" key="1">
    <citation type="journal article" date="2016" name="Nat. Commun.">
        <title>Thousands of microbial genomes shed light on interconnected biogeochemical processes in an aquifer system.</title>
        <authorList>
            <person name="Anantharaman K."/>
            <person name="Brown C.T."/>
            <person name="Hug L.A."/>
            <person name="Sharon I."/>
            <person name="Castelle C.J."/>
            <person name="Probst A.J."/>
            <person name="Thomas B.C."/>
            <person name="Singh A."/>
            <person name="Wilkins M.J."/>
            <person name="Karaoz U."/>
            <person name="Brodie E.L."/>
            <person name="Williams K.H."/>
            <person name="Hubbard S.S."/>
            <person name="Banfield J.F."/>
        </authorList>
    </citation>
    <scope>NUCLEOTIDE SEQUENCE [LARGE SCALE GENOMIC DNA]</scope>
</reference>
<dbReference type="AlphaFoldDB" id="A0A1F5ZSX2"/>
<sequence>MIVGTILIAAFIIGVWKIAASWIIKTAPTSKQISPPAPSQASPIADNPDIYRCQTEINGNQSTPELISCARLTGKITEEERILYLTYAVGDIEKLPSEYKSNAPWEGTSILIELNDIVSSDKPFCDFTQNTQNELRKRFPNAVKCS</sequence>
<gene>
    <name evidence="1" type="ORF">A3D77_06720</name>
</gene>
<evidence type="ECO:0000313" key="1">
    <source>
        <dbReference type="EMBL" id="OGG15511.1"/>
    </source>
</evidence>